<dbReference type="InterPro" id="IPR045851">
    <property type="entry name" value="AMP-bd_C_sf"/>
</dbReference>
<dbReference type="InterPro" id="IPR050237">
    <property type="entry name" value="ATP-dep_AMP-bd_enzyme"/>
</dbReference>
<accession>A0ABY9TED6</accession>
<dbReference type="Proteomes" id="UP001248581">
    <property type="component" value="Chromosome"/>
</dbReference>
<protein>
    <submittedName>
        <fullName evidence="3">AMP-binding protein</fullName>
    </submittedName>
</protein>
<name>A0ABY9TED6_9GAMM</name>
<feature type="domain" description="AMP-dependent synthetase/ligase" evidence="1">
    <location>
        <begin position="11"/>
        <end position="373"/>
    </location>
</feature>
<dbReference type="Gene3D" id="3.30.300.30">
    <property type="match status" value="1"/>
</dbReference>
<gene>
    <name evidence="3" type="ORF">RI845_10705</name>
</gene>
<evidence type="ECO:0000313" key="4">
    <source>
        <dbReference type="Proteomes" id="UP001248581"/>
    </source>
</evidence>
<dbReference type="Gene3D" id="3.40.50.12780">
    <property type="entry name" value="N-terminal domain of ligase-like"/>
    <property type="match status" value="1"/>
</dbReference>
<proteinExistence type="predicted"/>
<dbReference type="Pfam" id="PF13193">
    <property type="entry name" value="AMP-binding_C"/>
    <property type="match status" value="1"/>
</dbReference>
<dbReference type="PANTHER" id="PTHR43767">
    <property type="entry name" value="LONG-CHAIN-FATTY-ACID--COA LIGASE"/>
    <property type="match status" value="1"/>
</dbReference>
<dbReference type="PANTHER" id="PTHR43767:SF7">
    <property type="entry name" value="MEDIUM_LONG-CHAIN-FATTY-ACID--COA LIGASE FADD8"/>
    <property type="match status" value="1"/>
</dbReference>
<feature type="domain" description="AMP-binding enzyme C-terminal" evidence="2">
    <location>
        <begin position="423"/>
        <end position="498"/>
    </location>
</feature>
<dbReference type="InterPro" id="IPR042099">
    <property type="entry name" value="ANL_N_sf"/>
</dbReference>
<dbReference type="SUPFAM" id="SSF56801">
    <property type="entry name" value="Acetyl-CoA synthetase-like"/>
    <property type="match status" value="1"/>
</dbReference>
<dbReference type="Pfam" id="PF00501">
    <property type="entry name" value="AMP-binding"/>
    <property type="match status" value="1"/>
</dbReference>
<dbReference type="InterPro" id="IPR000873">
    <property type="entry name" value="AMP-dep_synth/lig_dom"/>
</dbReference>
<evidence type="ECO:0000313" key="3">
    <source>
        <dbReference type="EMBL" id="WNC66999.1"/>
    </source>
</evidence>
<dbReference type="InterPro" id="IPR025110">
    <property type="entry name" value="AMP-bd_C"/>
</dbReference>
<reference evidence="4" key="1">
    <citation type="submission" date="2023-09" db="EMBL/GenBank/DDBJ databases">
        <authorList>
            <person name="Li S."/>
            <person name="Li X."/>
            <person name="Zhang C."/>
            <person name="Zhao Z."/>
        </authorList>
    </citation>
    <scope>NUCLEOTIDE SEQUENCE [LARGE SCALE GENOMIC DNA]</scope>
    <source>
        <strain evidence="4">SQ345</strain>
    </source>
</reference>
<dbReference type="EMBL" id="CP134146">
    <property type="protein sequence ID" value="WNC66999.1"/>
    <property type="molecule type" value="Genomic_DNA"/>
</dbReference>
<dbReference type="RefSeq" id="WP_348386163.1">
    <property type="nucleotide sequence ID" value="NZ_CP134146.1"/>
</dbReference>
<keyword evidence="4" id="KW-1185">Reference proteome</keyword>
<evidence type="ECO:0000259" key="1">
    <source>
        <dbReference type="Pfam" id="PF00501"/>
    </source>
</evidence>
<sequence>MRIIDFWDQGVAYHADNQAFVDNTSKYTYGEADKDIHKIAAAIHGNGFAKGAHIGVYAPNSNDAWLSLLGLMRAEGIWLPINPRNSVEVNVDLSDRFNMDIMFYDACFNAEVKAIAEQVPSIKAFVCITGDGETGVSLADFCAGHSDFHQIGEQVDNELAAIFPTGGTTGKSKGVLMNHEALETFAINWFTHFKFEENSVHLVVAPMTHSAGIMGCLHFMRGGTNVITKHVDPLSIMQDISEHKVTHLFLPPTVMYMMLAHEEISNYDYSSLQHFVVGAAPTSVEKLKEACKVFGPCMTEAYGQTEAPAAITLKAPWDYMDKDGNINEDRLAGIGRPAGLNMVKILGEDGLEVPRGEAGEICVKGRLVTLGYLDNPEATSEAHKNGWLWTGDVGVMSDDGYIKIVDRSKDLIITGGFNVYPNEVEQVISENPAVQECSVIGVPDEKWGESVKAVVQLKPGQTTTDEDVIAAVKAKLGSVKAPKTVDFIDDLPRSPNGKVMKAELRKTYWSGKDRAVN</sequence>
<dbReference type="InterPro" id="IPR020845">
    <property type="entry name" value="AMP-binding_CS"/>
</dbReference>
<dbReference type="PROSITE" id="PS00455">
    <property type="entry name" value="AMP_BINDING"/>
    <property type="match status" value="1"/>
</dbReference>
<organism evidence="3 4">
    <name type="scientific">Thalassotalea nanhaiensis</name>
    <dbReference type="NCBI Taxonomy" id="3065648"/>
    <lineage>
        <taxon>Bacteria</taxon>
        <taxon>Pseudomonadati</taxon>
        <taxon>Pseudomonadota</taxon>
        <taxon>Gammaproteobacteria</taxon>
        <taxon>Alteromonadales</taxon>
        <taxon>Colwelliaceae</taxon>
        <taxon>Thalassotalea</taxon>
    </lineage>
</organism>
<evidence type="ECO:0000259" key="2">
    <source>
        <dbReference type="Pfam" id="PF13193"/>
    </source>
</evidence>